<evidence type="ECO:0000313" key="3">
    <source>
        <dbReference type="Proteomes" id="UP000502179"/>
    </source>
</evidence>
<dbReference type="AlphaFoldDB" id="A0A6G7PWU0"/>
<dbReference type="Proteomes" id="UP000502179">
    <property type="component" value="Chromosome"/>
</dbReference>
<dbReference type="EMBL" id="CP048877">
    <property type="protein sequence ID" value="QIJ71918.1"/>
    <property type="molecule type" value="Genomic_DNA"/>
</dbReference>
<organism evidence="2 3">
    <name type="scientific">Thermosulfuriphilus ammonigenes</name>
    <dbReference type="NCBI Taxonomy" id="1936021"/>
    <lineage>
        <taxon>Bacteria</taxon>
        <taxon>Pseudomonadati</taxon>
        <taxon>Thermodesulfobacteriota</taxon>
        <taxon>Thermodesulfobacteria</taxon>
        <taxon>Thermodesulfobacteriales</taxon>
        <taxon>Thermodesulfobacteriaceae</taxon>
        <taxon>Thermosulfuriphilus</taxon>
    </lineage>
</organism>
<gene>
    <name evidence="2" type="ORF">G4V39_06410</name>
</gene>
<evidence type="ECO:0000259" key="1">
    <source>
        <dbReference type="Pfam" id="PF07589"/>
    </source>
</evidence>
<dbReference type="InterPro" id="IPR013424">
    <property type="entry name" value="Ice-binding_C"/>
</dbReference>
<accession>A0A6G7PWU0</accession>
<evidence type="ECO:0000313" key="2">
    <source>
        <dbReference type="EMBL" id="QIJ71918.1"/>
    </source>
</evidence>
<sequence length="331" mass="35716">MKRLLFLTFLIVGWLFLLSSTSRAGPDDGKHYFSLDPDTAAGGNNGDIYLSTEDGTFGFNSHINLPENNDSTAEIDALSSPSHPTVDLPDMFFGRVNMIFSIDGDSDLYEWVIYGPPPPRSGSLDGHFPNLPPHQALGPLVHDDENDLGLSQYDLDAVESGAHPSPSNSNSYPNPFPGHDIGNAYFSVERASLLDNGDIYTSSGGPSGNFSLYLDDNVFGPVIGFDPDLEQIDALIVFDLNGGEDSFDVGNNFLNSDTIFFSLAPRQGGFDPVGDNIYWYSATGSGGLYFDPQLQVNVDALDVHPVPEPATLILFGSGLGLAGLARRRKRT</sequence>
<dbReference type="Pfam" id="PF07589">
    <property type="entry name" value="PEP-CTERM"/>
    <property type="match status" value="1"/>
</dbReference>
<proteinExistence type="predicted"/>
<keyword evidence="3" id="KW-1185">Reference proteome</keyword>
<dbReference type="KEGG" id="tav:G4V39_06410"/>
<dbReference type="NCBIfam" id="TIGR02595">
    <property type="entry name" value="PEP_CTERM"/>
    <property type="match status" value="1"/>
</dbReference>
<reference evidence="2 3" key="1">
    <citation type="submission" date="2020-02" db="EMBL/GenBank/DDBJ databases">
        <title>Genome analysis of Thermosulfuriphilus ammonigenes ST65T, an anaerobic thermophilic chemolithoautotrophic bacterium isolated from a deep-sea hydrothermal vent.</title>
        <authorList>
            <person name="Slobodkina G."/>
            <person name="Allioux M."/>
            <person name="Merkel A."/>
            <person name="Alain K."/>
            <person name="Jebbar M."/>
            <person name="Slobodkin A."/>
        </authorList>
    </citation>
    <scope>NUCLEOTIDE SEQUENCE [LARGE SCALE GENOMIC DNA]</scope>
    <source>
        <strain evidence="2 3">ST65</strain>
    </source>
</reference>
<name>A0A6G7PWU0_9BACT</name>
<feature type="domain" description="Ice-binding protein C-terminal" evidence="1">
    <location>
        <begin position="305"/>
        <end position="329"/>
    </location>
</feature>
<dbReference type="RefSeq" id="WP_166032136.1">
    <property type="nucleotide sequence ID" value="NZ_CP048877.1"/>
</dbReference>
<protein>
    <submittedName>
        <fullName evidence="2">PEP-CTERM sorting domain-containing protein</fullName>
    </submittedName>
</protein>